<keyword evidence="2 4" id="KW-0863">Zinc-finger</keyword>
<dbReference type="RefSeq" id="XP_024876831.1">
    <property type="nucleotide sequence ID" value="XM_025021063.1"/>
</dbReference>
<feature type="compositionally biased region" description="Polar residues" evidence="5">
    <location>
        <begin position="962"/>
        <end position="977"/>
    </location>
</feature>
<feature type="compositionally biased region" description="Basic and acidic residues" evidence="5">
    <location>
        <begin position="767"/>
        <end position="779"/>
    </location>
</feature>
<feature type="region of interest" description="Disordered" evidence="5">
    <location>
        <begin position="962"/>
        <end position="982"/>
    </location>
</feature>
<evidence type="ECO:0000259" key="6">
    <source>
        <dbReference type="PROSITE" id="PS50808"/>
    </source>
</evidence>
<dbReference type="SMART" id="SM00614">
    <property type="entry name" value="ZnF_BED"/>
    <property type="match status" value="8"/>
</dbReference>
<feature type="region of interest" description="Disordered" evidence="5">
    <location>
        <begin position="767"/>
        <end position="915"/>
    </location>
</feature>
<gene>
    <name evidence="8" type="primary">LOC112457809</name>
</gene>
<feature type="region of interest" description="Disordered" evidence="5">
    <location>
        <begin position="104"/>
        <end position="126"/>
    </location>
</feature>
<keyword evidence="7" id="KW-1185">Reference proteome</keyword>
<feature type="domain" description="BED-type" evidence="6">
    <location>
        <begin position="671"/>
        <end position="724"/>
    </location>
</feature>
<feature type="compositionally biased region" description="Polar residues" evidence="5">
    <location>
        <begin position="840"/>
        <end position="851"/>
    </location>
</feature>
<evidence type="ECO:0000256" key="2">
    <source>
        <dbReference type="ARBA" id="ARBA00022771"/>
    </source>
</evidence>
<accession>A0A6J1Q5Y7</accession>
<feature type="compositionally biased region" description="Polar residues" evidence="5">
    <location>
        <begin position="862"/>
        <end position="871"/>
    </location>
</feature>
<feature type="domain" description="BED-type" evidence="6">
    <location>
        <begin position="198"/>
        <end position="252"/>
    </location>
</feature>
<evidence type="ECO:0000313" key="8">
    <source>
        <dbReference type="RefSeq" id="XP_024876831.1"/>
    </source>
</evidence>
<feature type="compositionally biased region" description="Polar residues" evidence="5">
    <location>
        <begin position="780"/>
        <end position="800"/>
    </location>
</feature>
<feature type="domain" description="BED-type" evidence="6">
    <location>
        <begin position="1133"/>
        <end position="1185"/>
    </location>
</feature>
<reference evidence="8" key="1">
    <citation type="submission" date="2025-08" db="UniProtKB">
        <authorList>
            <consortium name="RefSeq"/>
        </authorList>
    </citation>
    <scope>IDENTIFICATION</scope>
    <source>
        <tissue evidence="8">Whole body</tissue>
    </source>
</reference>
<feature type="region of interest" description="Disordered" evidence="5">
    <location>
        <begin position="1012"/>
        <end position="1055"/>
    </location>
</feature>
<dbReference type="InterPro" id="IPR013087">
    <property type="entry name" value="Znf_C2H2_type"/>
</dbReference>
<feature type="region of interest" description="Disordered" evidence="5">
    <location>
        <begin position="1274"/>
        <end position="1300"/>
    </location>
</feature>
<keyword evidence="1" id="KW-0479">Metal-binding</keyword>
<dbReference type="GO" id="GO:0003677">
    <property type="term" value="F:DNA binding"/>
    <property type="evidence" value="ECO:0007669"/>
    <property type="project" value="InterPro"/>
</dbReference>
<dbReference type="GeneID" id="112457809"/>
<feature type="compositionally biased region" description="Polar residues" evidence="5">
    <location>
        <begin position="1281"/>
        <end position="1290"/>
    </location>
</feature>
<evidence type="ECO:0000256" key="4">
    <source>
        <dbReference type="PROSITE-ProRule" id="PRU00027"/>
    </source>
</evidence>
<dbReference type="Pfam" id="PF02892">
    <property type="entry name" value="zf-BED"/>
    <property type="match status" value="2"/>
</dbReference>
<feature type="region of interest" description="Disordered" evidence="5">
    <location>
        <begin position="1312"/>
        <end position="1336"/>
    </location>
</feature>
<feature type="compositionally biased region" description="Polar residues" evidence="5">
    <location>
        <begin position="1407"/>
        <end position="1425"/>
    </location>
</feature>
<feature type="region of interest" description="Disordered" evidence="5">
    <location>
        <begin position="382"/>
        <end position="411"/>
    </location>
</feature>
<sequence length="1721" mass="193558">MVPKRRHSKLWNYFEELKSKLVKCTTCKKEIKIPHPTSRTTILRAHLKKHGIFLDNDTLPADLRQYYSELPRHKAKCNDCGKTMSMLTNVGNLRVHLGRHCTKIESRDEPSTSSSTSYDIDPNAEHRNQETVDLTLQSCEQLKKETRARVRSSTSILTGYNTNSTAECYSQETVDLDPQTCKQSRKETKACDGTAPKGKRRKLWDYFKGLKPSLVKCTICKKEIKTPNPPTRRTKIMRVHLLKRHGIFLKDDTFKLPDDLRQYYSELPGYKAKCIDCCKTLSFLINIAPLRQHLERHSTRIQSRDDPSTSTSTCVMDSSVERQSQHTSGLPVQAFKETTEKTGALNESSSSISTGYNTNHTAECQSQETVDLALQTCEQLRKETRARDGPSISSLTGHDTNPSTECQSQESPGLPILLSEQIRIALDTIERPRTSITMGFDTRPTVECQSQESPGLSVQSFKETAENAGILEKSSTSSLADYRMDPLAERQNQDTSSLPIQLFKGALNESSTSISTGYNTNSTAECHSQETVDLDSQTCKQSRKETRACDGTVTMTWGRKRSKFWNYFEELNNPSLVKCTICKEEIKIHYSNSVQIFREHLLIKHGISVDNDTYILPDVLKQYYSELPEYKAKCKDCGKTFTFLTSMVYLREHLIRHSTKIQSQDETAPKGRRRKLWNYFKELKLSLVKCTICKKEIKTPNPTMRTKIIRVHLLKRHGISLNDDTFKLPDDLRQYYSELPGHKAKCKDCCKTLSFLTNTAPLRQHLERHSTRIQSRDESNTSISTGYNTNPTSKCQSQKTVDLDPQTYEQSRKETRACDGPSTSTLVDYIMDNSAERQSQDTSSLPVQSFKETTKKTGALNEPSTSSSTGTDMDPNAERQTQETVDLALQSCEQSRKETRTCDGPSTSSSTGYIMDPSTEKNVILQHQNRQNRFPVITSVLCGRFISKDALAKVSRLKTIHSAPTTENNHLRQSQKQEPPGLPVQSFKEAIEKTSELDEPSTSTVVDYITDNSAKRQSQDTSDLPVQPFKETTETTGTLNEPKPSSSTSYDIDPNAEHQNQETVDLALQSCEQLKKETKARVRSSTSISTGYNTNSTAECHSQETVDLDPQTCEQSRKETRACDGTVIMAPKRKRNKLWNYFEELKPSLVKCAICKIEIHMPHPSNSTGIMIKHLNRHEIFLNNDTFTLSDDLRQYYSELPRYKAKCNDCSKTISFLTNNARLRKHLRRHSTRILSLDEPSTSTLVDYIMDNSAERQSQDTSSLPVQSFKEMTEKTGALNEPSTLSSTGTDMDPNAERQSQETIDLALQSCEQSKKETRTCDGPSTSSSTGYIMDPSTEKNISLRQSQEQEPPGLPVQSFKEAIEKTGALDEPSTSNVMDYITDNSAERQSQDISSLPVQPFKETTETTGTLNEPSTSSTANYNIDPNAERQSQEIDDLVLQSCKQSRNETRAPDGLSISSSTGYDTNPSAECQYLELPDWPVQSFEQVTDGTSALYSYWFYYTIPNNSSSPCYITDPNAVGQSQETVDLTLQSCEQSKKEITTLDGPSTSITTSFDTNPTAELQSQELPVQCFEQTRKETSALDNTSSSMDYIMGPSAEHQNGEPFDLPVQSFKENAGILDEPSTSSSADYIMDPSAEHQSGEPSGLLVQSFEQMTEGTSALHSNWFYYTIPSTSSSTCYVMAPSAEHQSGEQPGLPVQSFEQTTEETNALYSYWFHHTM</sequence>
<dbReference type="Proteomes" id="UP000504618">
    <property type="component" value="Unplaced"/>
</dbReference>
<protein>
    <submittedName>
        <fullName evidence="8">Uncharacterized protein LOC112457809 isoform X1</fullName>
    </submittedName>
</protein>
<feature type="region of interest" description="Disordered" evidence="5">
    <location>
        <begin position="1387"/>
        <end position="1425"/>
    </location>
</feature>
<dbReference type="PROSITE" id="PS50808">
    <property type="entry name" value="ZF_BED"/>
    <property type="match status" value="5"/>
</dbReference>
<keyword evidence="3" id="KW-0862">Zinc</keyword>
<name>A0A6J1Q5Y7_9HYME</name>
<evidence type="ECO:0000313" key="7">
    <source>
        <dbReference type="Proteomes" id="UP000504618"/>
    </source>
</evidence>
<dbReference type="SMART" id="SM00355">
    <property type="entry name" value="ZnF_C2H2"/>
    <property type="match status" value="8"/>
</dbReference>
<organism evidence="7 8">
    <name type="scientific">Temnothorax curvispinosus</name>
    <dbReference type="NCBI Taxonomy" id="300111"/>
    <lineage>
        <taxon>Eukaryota</taxon>
        <taxon>Metazoa</taxon>
        <taxon>Ecdysozoa</taxon>
        <taxon>Arthropoda</taxon>
        <taxon>Hexapoda</taxon>
        <taxon>Insecta</taxon>
        <taxon>Pterygota</taxon>
        <taxon>Neoptera</taxon>
        <taxon>Endopterygota</taxon>
        <taxon>Hymenoptera</taxon>
        <taxon>Apocrita</taxon>
        <taxon>Aculeata</taxon>
        <taxon>Formicoidea</taxon>
        <taxon>Formicidae</taxon>
        <taxon>Myrmicinae</taxon>
        <taxon>Temnothorax</taxon>
    </lineage>
</organism>
<feature type="compositionally biased region" description="Polar residues" evidence="5">
    <location>
        <begin position="391"/>
        <end position="411"/>
    </location>
</feature>
<feature type="compositionally biased region" description="Polar residues" evidence="5">
    <location>
        <begin position="1034"/>
        <end position="1050"/>
    </location>
</feature>
<dbReference type="InterPro" id="IPR003656">
    <property type="entry name" value="Znf_BED"/>
</dbReference>
<feature type="domain" description="BED-type" evidence="6">
    <location>
        <begin position="559"/>
        <end position="612"/>
    </location>
</feature>
<evidence type="ECO:0000256" key="5">
    <source>
        <dbReference type="SAM" id="MobiDB-lite"/>
    </source>
</evidence>
<feature type="domain" description="BED-type" evidence="6">
    <location>
        <begin position="5"/>
        <end position="57"/>
    </location>
</feature>
<proteinExistence type="predicted"/>
<dbReference type="GO" id="GO:0008270">
    <property type="term" value="F:zinc ion binding"/>
    <property type="evidence" value="ECO:0007669"/>
    <property type="project" value="UniProtKB-KW"/>
</dbReference>
<evidence type="ECO:0000256" key="1">
    <source>
        <dbReference type="ARBA" id="ARBA00022723"/>
    </source>
</evidence>
<evidence type="ECO:0000256" key="3">
    <source>
        <dbReference type="ARBA" id="ARBA00022833"/>
    </source>
</evidence>